<feature type="domain" description="Mechanosensitive ion channel MscS" evidence="8">
    <location>
        <begin position="266"/>
        <end position="331"/>
    </location>
</feature>
<dbReference type="PANTHER" id="PTHR30221">
    <property type="entry name" value="SMALL-CONDUCTANCE MECHANOSENSITIVE CHANNEL"/>
    <property type="match status" value="1"/>
</dbReference>
<proteinExistence type="inferred from homology"/>
<dbReference type="SUPFAM" id="SSF82861">
    <property type="entry name" value="Mechanosensitive channel protein MscS (YggB), transmembrane region"/>
    <property type="match status" value="1"/>
</dbReference>
<sequence length="452" mass="49341">MTGMGRRWSRQVQWGLWGMLLSFLCVVMWPGVLAAQNNGAIAEPAPAATTTMQEAVFFADVLVRGQPVLQVGSVGELSATERAQQISRRIAGLVQQPQPLDAVQVRYDRSRNLATLQLNNRVIMTVTPQDALDFDTTVEALAQEWAQKLNASFEQPNLVIEVAGRLEGTLVQLRRGILNNLSSMIGALLVLLLTWLAAKGVSRGSYLWAEKTEGDRATEILISRLSYGAVWFIGCVIALGVLGLNFAALLGTLGLTSVAIGFGLKDILSNYLSGLILLAARPFRIGDEVVIDQYEGRVVQVQLRVTTVQTYDGRQVYIPNQEVFQSSITNNTASPVRRSSVLVGIDYEADLRQAKTEILTAIAPVDGIEADPPPIVLVQELAASTVNLEVLFWVNSRRKSFLQVTSEARQAIKERLEAAGIEMPTDIYTLNFRNPPPFESFHPGSGANAPPS</sequence>
<feature type="transmembrane region" description="Helical" evidence="7">
    <location>
        <begin position="181"/>
        <end position="201"/>
    </location>
</feature>
<organism evidence="10 11">
    <name type="scientific">Leptolyngbya iicbica LK</name>
    <dbReference type="NCBI Taxonomy" id="2294035"/>
    <lineage>
        <taxon>Bacteria</taxon>
        <taxon>Bacillati</taxon>
        <taxon>Cyanobacteriota</taxon>
        <taxon>Cyanophyceae</taxon>
        <taxon>Leptolyngbyales</taxon>
        <taxon>Leptolyngbyaceae</taxon>
        <taxon>Leptolyngbya group</taxon>
        <taxon>Leptolyngbya</taxon>
        <taxon>Leptolyngbya iicbica</taxon>
    </lineage>
</organism>
<comment type="similarity">
    <text evidence="2">Belongs to the MscS (TC 1.A.23) family.</text>
</comment>
<dbReference type="Gene3D" id="3.30.70.100">
    <property type="match status" value="1"/>
</dbReference>
<keyword evidence="4 7" id="KW-0812">Transmembrane</keyword>
<dbReference type="InterPro" id="IPR011066">
    <property type="entry name" value="MscS_channel_C_sf"/>
</dbReference>
<dbReference type="AlphaFoldDB" id="A0A4Q7E1P5"/>
<evidence type="ECO:0000256" key="7">
    <source>
        <dbReference type="SAM" id="Phobius"/>
    </source>
</evidence>
<dbReference type="InterPro" id="IPR023408">
    <property type="entry name" value="MscS_beta-dom_sf"/>
</dbReference>
<dbReference type="GO" id="GO:0008381">
    <property type="term" value="F:mechanosensitive monoatomic ion channel activity"/>
    <property type="evidence" value="ECO:0007669"/>
    <property type="project" value="InterPro"/>
</dbReference>
<comment type="caution">
    <text evidence="10">The sequence shown here is derived from an EMBL/GenBank/DDBJ whole genome shotgun (WGS) entry which is preliminary data.</text>
</comment>
<dbReference type="Gene3D" id="1.10.287.1260">
    <property type="match status" value="1"/>
</dbReference>
<protein>
    <submittedName>
        <fullName evidence="10">Mechanosensitive ion channel family protein</fullName>
    </submittedName>
</protein>
<dbReference type="Pfam" id="PF00924">
    <property type="entry name" value="MS_channel_2nd"/>
    <property type="match status" value="1"/>
</dbReference>
<dbReference type="InterPro" id="IPR011014">
    <property type="entry name" value="MscS_channel_TM-2"/>
</dbReference>
<keyword evidence="3" id="KW-1003">Cell membrane</keyword>
<evidence type="ECO:0000256" key="1">
    <source>
        <dbReference type="ARBA" id="ARBA00004651"/>
    </source>
</evidence>
<evidence type="ECO:0000313" key="11">
    <source>
        <dbReference type="Proteomes" id="UP000292459"/>
    </source>
</evidence>
<dbReference type="InterPro" id="IPR045275">
    <property type="entry name" value="MscS_archaea/bacteria_type"/>
</dbReference>
<keyword evidence="6 7" id="KW-0472">Membrane</keyword>
<evidence type="ECO:0000256" key="6">
    <source>
        <dbReference type="ARBA" id="ARBA00023136"/>
    </source>
</evidence>
<dbReference type="Pfam" id="PF21082">
    <property type="entry name" value="MS_channel_3rd"/>
    <property type="match status" value="1"/>
</dbReference>
<keyword evidence="5 7" id="KW-1133">Transmembrane helix</keyword>
<dbReference type="RefSeq" id="WP_130199554.1">
    <property type="nucleotide sequence ID" value="NZ_QVFV01000009.1"/>
</dbReference>
<gene>
    <name evidence="10" type="ORF">DYY88_21670</name>
</gene>
<evidence type="ECO:0000259" key="8">
    <source>
        <dbReference type="Pfam" id="PF00924"/>
    </source>
</evidence>
<dbReference type="SUPFAM" id="SSF82689">
    <property type="entry name" value="Mechanosensitive channel protein MscS (YggB), C-terminal domain"/>
    <property type="match status" value="1"/>
</dbReference>
<dbReference type="Gene3D" id="2.30.30.60">
    <property type="match status" value="1"/>
</dbReference>
<dbReference type="InterPro" id="IPR010920">
    <property type="entry name" value="LSM_dom_sf"/>
</dbReference>
<accession>A0A4Q7E1P5</accession>
<evidence type="ECO:0000256" key="5">
    <source>
        <dbReference type="ARBA" id="ARBA00022989"/>
    </source>
</evidence>
<feature type="transmembrane region" description="Helical" evidence="7">
    <location>
        <begin position="221"/>
        <end position="240"/>
    </location>
</feature>
<dbReference type="Proteomes" id="UP000292459">
    <property type="component" value="Unassembled WGS sequence"/>
</dbReference>
<dbReference type="GO" id="GO:0005886">
    <property type="term" value="C:plasma membrane"/>
    <property type="evidence" value="ECO:0007669"/>
    <property type="project" value="UniProtKB-SubCell"/>
</dbReference>
<dbReference type="InterPro" id="IPR049278">
    <property type="entry name" value="MS_channel_C"/>
</dbReference>
<evidence type="ECO:0000256" key="3">
    <source>
        <dbReference type="ARBA" id="ARBA00022475"/>
    </source>
</evidence>
<name>A0A4Q7E1P5_9CYAN</name>
<comment type="subcellular location">
    <subcellularLocation>
        <location evidence="1">Cell membrane</location>
        <topology evidence="1">Multi-pass membrane protein</topology>
    </subcellularLocation>
</comment>
<evidence type="ECO:0000313" key="10">
    <source>
        <dbReference type="EMBL" id="RZM75241.1"/>
    </source>
</evidence>
<evidence type="ECO:0000256" key="2">
    <source>
        <dbReference type="ARBA" id="ARBA00008017"/>
    </source>
</evidence>
<keyword evidence="11" id="KW-1185">Reference proteome</keyword>
<evidence type="ECO:0000256" key="4">
    <source>
        <dbReference type="ARBA" id="ARBA00022692"/>
    </source>
</evidence>
<dbReference type="SUPFAM" id="SSF50182">
    <property type="entry name" value="Sm-like ribonucleoproteins"/>
    <property type="match status" value="1"/>
</dbReference>
<reference evidence="10 11" key="1">
    <citation type="submission" date="2018-11" db="EMBL/GenBank/DDBJ databases">
        <title>Whole genome sequencing of an environmental sample.</title>
        <authorList>
            <person name="Sarangi A.N."/>
            <person name="Singh D."/>
            <person name="Tripathy S."/>
        </authorList>
    </citation>
    <scope>NUCLEOTIDE SEQUENCE [LARGE SCALE GENOMIC DNA]</scope>
    <source>
        <strain evidence="10 11">Lakshadweep</strain>
    </source>
</reference>
<evidence type="ECO:0000259" key="9">
    <source>
        <dbReference type="Pfam" id="PF21082"/>
    </source>
</evidence>
<dbReference type="OrthoDB" id="9809206at2"/>
<dbReference type="EMBL" id="QVFV01000009">
    <property type="protein sequence ID" value="RZM75241.1"/>
    <property type="molecule type" value="Genomic_DNA"/>
</dbReference>
<dbReference type="InterPro" id="IPR006685">
    <property type="entry name" value="MscS_channel_2nd"/>
</dbReference>
<feature type="domain" description="Mechanosensitive ion channel MscS C-terminal" evidence="9">
    <location>
        <begin position="343"/>
        <end position="423"/>
    </location>
</feature>
<dbReference type="PANTHER" id="PTHR30221:SF1">
    <property type="entry name" value="SMALL-CONDUCTANCE MECHANOSENSITIVE CHANNEL"/>
    <property type="match status" value="1"/>
</dbReference>